<sequence length="64" mass="7703">MRNCKKLLYNHSVKIQYINSKEGNAIAKHDYKEFEKHFGIQQDTIDFLLPLSNRSRDWIRSLHL</sequence>
<keyword evidence="2" id="KW-1185">Reference proteome</keyword>
<protein>
    <submittedName>
        <fullName evidence="1">13327_t:CDS:1</fullName>
    </submittedName>
</protein>
<evidence type="ECO:0000313" key="2">
    <source>
        <dbReference type="Proteomes" id="UP000789375"/>
    </source>
</evidence>
<accession>A0A9N9FIU5</accession>
<gene>
    <name evidence="1" type="ORF">FMOSSE_LOCUS5901</name>
</gene>
<dbReference type="Proteomes" id="UP000789375">
    <property type="component" value="Unassembled WGS sequence"/>
</dbReference>
<comment type="caution">
    <text evidence="1">The sequence shown here is derived from an EMBL/GenBank/DDBJ whole genome shotgun (WGS) entry which is preliminary data.</text>
</comment>
<evidence type="ECO:0000313" key="1">
    <source>
        <dbReference type="EMBL" id="CAG8539337.1"/>
    </source>
</evidence>
<name>A0A9N9FIU5_FUNMO</name>
<dbReference type="EMBL" id="CAJVPP010001177">
    <property type="protein sequence ID" value="CAG8539337.1"/>
    <property type="molecule type" value="Genomic_DNA"/>
</dbReference>
<organism evidence="1 2">
    <name type="scientific">Funneliformis mosseae</name>
    <name type="common">Endomycorrhizal fungus</name>
    <name type="synonym">Glomus mosseae</name>
    <dbReference type="NCBI Taxonomy" id="27381"/>
    <lineage>
        <taxon>Eukaryota</taxon>
        <taxon>Fungi</taxon>
        <taxon>Fungi incertae sedis</taxon>
        <taxon>Mucoromycota</taxon>
        <taxon>Glomeromycotina</taxon>
        <taxon>Glomeromycetes</taxon>
        <taxon>Glomerales</taxon>
        <taxon>Glomeraceae</taxon>
        <taxon>Funneliformis</taxon>
    </lineage>
</organism>
<dbReference type="AlphaFoldDB" id="A0A9N9FIU5"/>
<reference evidence="1" key="1">
    <citation type="submission" date="2021-06" db="EMBL/GenBank/DDBJ databases">
        <authorList>
            <person name="Kallberg Y."/>
            <person name="Tangrot J."/>
            <person name="Rosling A."/>
        </authorList>
    </citation>
    <scope>NUCLEOTIDE SEQUENCE</scope>
    <source>
        <strain evidence="1">87-6 pot B 2015</strain>
    </source>
</reference>
<proteinExistence type="predicted"/>